<reference evidence="3 4" key="1">
    <citation type="submission" date="2019-03" db="EMBL/GenBank/DDBJ databases">
        <title>Genomic Encyclopedia of Type Strains, Phase IV (KMG-IV): sequencing the most valuable type-strain genomes for metagenomic binning, comparative biology and taxonomic classification.</title>
        <authorList>
            <person name="Goeker M."/>
        </authorList>
    </citation>
    <scope>NUCLEOTIDE SEQUENCE [LARGE SCALE GENOMIC DNA]</scope>
    <source>
        <strain evidence="3 4">DSM 26752</strain>
    </source>
</reference>
<organism evidence="3 4">
    <name type="scientific">Keratinibaculum paraultunense</name>
    <dbReference type="NCBI Taxonomy" id="1278232"/>
    <lineage>
        <taxon>Bacteria</taxon>
        <taxon>Bacillati</taxon>
        <taxon>Bacillota</taxon>
        <taxon>Tissierellia</taxon>
        <taxon>Tissierellales</taxon>
        <taxon>Tepidimicrobiaceae</taxon>
        <taxon>Keratinibaculum</taxon>
    </lineage>
</organism>
<dbReference type="PANTHER" id="PTHR34978:SF3">
    <property type="entry name" value="SLR0241 PROTEIN"/>
    <property type="match status" value="1"/>
</dbReference>
<evidence type="ECO:0000313" key="3">
    <source>
        <dbReference type="EMBL" id="TCS91212.1"/>
    </source>
</evidence>
<dbReference type="CDD" id="cd07341">
    <property type="entry name" value="M56_BlaR1_MecR1_like"/>
    <property type="match status" value="1"/>
</dbReference>
<name>A0A4R3KZV3_9FIRM</name>
<feature type="transmembrane region" description="Helical" evidence="1">
    <location>
        <begin position="211"/>
        <end position="230"/>
    </location>
</feature>
<dbReference type="EMBL" id="SMAE01000002">
    <property type="protein sequence ID" value="TCS91212.1"/>
    <property type="molecule type" value="Genomic_DNA"/>
</dbReference>
<evidence type="ECO:0000256" key="1">
    <source>
        <dbReference type="SAM" id="Phobius"/>
    </source>
</evidence>
<feature type="domain" description="Peptidase M56" evidence="2">
    <location>
        <begin position="8"/>
        <end position="289"/>
    </location>
</feature>
<evidence type="ECO:0000259" key="2">
    <source>
        <dbReference type="Pfam" id="PF05569"/>
    </source>
</evidence>
<evidence type="ECO:0000313" key="4">
    <source>
        <dbReference type="Proteomes" id="UP000294567"/>
    </source>
</evidence>
<dbReference type="InterPro" id="IPR008756">
    <property type="entry name" value="Peptidase_M56"/>
</dbReference>
<protein>
    <submittedName>
        <fullName evidence="3">Beta-lactamase regulating signal transducer with metallopeptidase domain</fullName>
    </submittedName>
</protein>
<feature type="transmembrane region" description="Helical" evidence="1">
    <location>
        <begin position="12"/>
        <end position="29"/>
    </location>
</feature>
<comment type="caution">
    <text evidence="3">The sequence shown here is derived from an EMBL/GenBank/DDBJ whole genome shotgun (WGS) entry which is preliminary data.</text>
</comment>
<sequence length="718" mass="84685">MEKLFLNTINTSIIVSIIILFILVLRFLFKKAPKKFSYILWLILLIKLIIPFSFKTKFNPMPSKFIEFSNKSYIEETVQNKETIPNLETNTKERIKTNDNKIVESPIQFKENVTNKNKFTIRNSIPYIWIIGIILFLLHGFISNQKLKKSLKDSTYIYENIYENKNLNTAFIHGIINPKIYIPNYLNEKEREYIIIHEKTHLKRYDHIVKFLYYIALSMHWFNPLIWIAFVLMERDMELSCDEAVMKKIGNVAKKDYCTTLLSLATGHKMKIAVPLSFSENNTKERVKNVLNYKKPKKWVIIVLIVIIVVSVFFIFTRPKDKGEDIINNVEDDEYGLYNRTFKDPRDAAEIIFSKELEKVKEYTHENVKIEEAKITKFKRLYSYEGYLDNPIEVFTFEYIIKGKELLDYPFVDISNDGVLTEENLVGVGKPLLAFSIVDGRYEFLGFIFYGEFYSDTKAEIEIGLNELLENRGLKGPEIFPGNHIIAEYKLREGGTYKILLSQPAKTGVKGIWCVDRWMDENGNMYYNIIQSDLSLKEYYAQIQEQVDNGKNQDLLDGEKVALNFIKEYLDYNFAKPYMFEFYENASIEDFLIKPTNQYFGYIMELVKYDWSEDYTIHFDKAEFLHNVDPEDLERLKELGVDPNKLDNGYYIYNPTSYPVSFTIDEDTEFYIIKLGDTHAVKVSEDEFIEHYNKNKDALYMLEDENFKLRKVMQVYLP</sequence>
<dbReference type="RefSeq" id="WP_132025889.1">
    <property type="nucleotide sequence ID" value="NZ_CP068564.1"/>
</dbReference>
<keyword evidence="1" id="KW-0472">Membrane</keyword>
<dbReference type="OrthoDB" id="9804799at2"/>
<dbReference type="Proteomes" id="UP000294567">
    <property type="component" value="Unassembled WGS sequence"/>
</dbReference>
<dbReference type="InterPro" id="IPR052173">
    <property type="entry name" value="Beta-lactam_resp_regulator"/>
</dbReference>
<dbReference type="Pfam" id="PF05569">
    <property type="entry name" value="Peptidase_M56"/>
    <property type="match status" value="1"/>
</dbReference>
<gene>
    <name evidence="3" type="ORF">EDD65_102143</name>
</gene>
<feature type="transmembrane region" description="Helical" evidence="1">
    <location>
        <begin position="299"/>
        <end position="316"/>
    </location>
</feature>
<keyword evidence="4" id="KW-1185">Reference proteome</keyword>
<dbReference type="AlphaFoldDB" id="A0A4R3KZV3"/>
<feature type="transmembrane region" description="Helical" evidence="1">
    <location>
        <begin position="36"/>
        <end position="54"/>
    </location>
</feature>
<feature type="transmembrane region" description="Helical" evidence="1">
    <location>
        <begin position="124"/>
        <end position="142"/>
    </location>
</feature>
<dbReference type="PANTHER" id="PTHR34978">
    <property type="entry name" value="POSSIBLE SENSOR-TRANSDUCER PROTEIN BLAR"/>
    <property type="match status" value="1"/>
</dbReference>
<keyword evidence="1" id="KW-0812">Transmembrane</keyword>
<accession>A0A4R3KZV3</accession>
<proteinExistence type="predicted"/>
<keyword evidence="1" id="KW-1133">Transmembrane helix</keyword>